<evidence type="ECO:0000259" key="8">
    <source>
        <dbReference type="Pfam" id="PF20684"/>
    </source>
</evidence>
<sequence length="427" mass="47370">MSDFNSLPPAQQQAILNGPALMPPDGQMSQLENPPNDNVLGHAIIIIVVVLATIAFFCRIYARFVLFRQFKFVGDSQGLLILSYAFLVVDFVFSFFMLEVPGAFVHQWNVKLVDFIDFLRNVFITSQLYIGVILPIKAAILFEWIRIFVAPGSRGFVFWASHGMIFAVCGFYIALLVAFNVACTPVEANWNVLIDGDCTRVNTKYTNLSVSVFNFISDVIILLIPQRVIWKLNMSTKKKIGISFIFAIGLFACAASLIRLVETIRHAESPDFTYTFSGIMLVSASEIALGYLVICVPYFPKAFSSVDLTALKSKLSFSSGSRLLSSQKRSHDASWPRSEYSKMEQKRIKDTEEDSLQLRILPPAYAQAHKAGVVSGNDSDDIGLAESGGIIRTTQFSVESDLAGRTLPRTEQSGPRSAEHIYTGSHV</sequence>
<feature type="transmembrane region" description="Helical" evidence="7">
    <location>
        <begin position="273"/>
        <end position="299"/>
    </location>
</feature>
<comment type="similarity">
    <text evidence="5">Belongs to the SAT4 family.</text>
</comment>
<keyword evidence="10" id="KW-1185">Reference proteome</keyword>
<dbReference type="PANTHER" id="PTHR33048">
    <property type="entry name" value="PTH11-LIKE INTEGRAL MEMBRANE PROTEIN (AFU_ORTHOLOGUE AFUA_5G11245)"/>
    <property type="match status" value="1"/>
</dbReference>
<dbReference type="InterPro" id="IPR052337">
    <property type="entry name" value="SAT4-like"/>
</dbReference>
<comment type="caution">
    <text evidence="9">The sequence shown here is derived from an EMBL/GenBank/DDBJ whole genome shotgun (WGS) entry which is preliminary data.</text>
</comment>
<evidence type="ECO:0000313" key="10">
    <source>
        <dbReference type="Proteomes" id="UP000319160"/>
    </source>
</evidence>
<keyword evidence="3 7" id="KW-1133">Transmembrane helix</keyword>
<evidence type="ECO:0000256" key="5">
    <source>
        <dbReference type="ARBA" id="ARBA00038359"/>
    </source>
</evidence>
<evidence type="ECO:0000256" key="3">
    <source>
        <dbReference type="ARBA" id="ARBA00022989"/>
    </source>
</evidence>
<evidence type="ECO:0000256" key="1">
    <source>
        <dbReference type="ARBA" id="ARBA00004141"/>
    </source>
</evidence>
<protein>
    <recommendedName>
        <fullName evidence="8">Rhodopsin domain-containing protein</fullName>
    </recommendedName>
</protein>
<feature type="domain" description="Rhodopsin" evidence="8">
    <location>
        <begin position="59"/>
        <end position="301"/>
    </location>
</feature>
<dbReference type="InterPro" id="IPR049326">
    <property type="entry name" value="Rhodopsin_dom_fungi"/>
</dbReference>
<accession>A0A553HXD3</accession>
<dbReference type="Pfam" id="PF20684">
    <property type="entry name" value="Fung_rhodopsin"/>
    <property type="match status" value="1"/>
</dbReference>
<name>A0A553HXD3_9PEZI</name>
<dbReference type="Proteomes" id="UP000319160">
    <property type="component" value="Unassembled WGS sequence"/>
</dbReference>
<feature type="transmembrane region" description="Helical" evidence="7">
    <location>
        <begin position="118"/>
        <end position="144"/>
    </location>
</feature>
<evidence type="ECO:0000256" key="2">
    <source>
        <dbReference type="ARBA" id="ARBA00022692"/>
    </source>
</evidence>
<evidence type="ECO:0000313" key="9">
    <source>
        <dbReference type="EMBL" id="TRX92615.1"/>
    </source>
</evidence>
<evidence type="ECO:0000256" key="6">
    <source>
        <dbReference type="SAM" id="MobiDB-lite"/>
    </source>
</evidence>
<feature type="transmembrane region" description="Helical" evidence="7">
    <location>
        <begin position="39"/>
        <end position="58"/>
    </location>
</feature>
<dbReference type="AlphaFoldDB" id="A0A553HXD3"/>
<dbReference type="EMBL" id="VFLP01000035">
    <property type="protein sequence ID" value="TRX92615.1"/>
    <property type="molecule type" value="Genomic_DNA"/>
</dbReference>
<keyword evidence="2 7" id="KW-0812">Transmembrane</keyword>
<organism evidence="9 10">
    <name type="scientific">Xylaria flabelliformis</name>
    <dbReference type="NCBI Taxonomy" id="2512241"/>
    <lineage>
        <taxon>Eukaryota</taxon>
        <taxon>Fungi</taxon>
        <taxon>Dikarya</taxon>
        <taxon>Ascomycota</taxon>
        <taxon>Pezizomycotina</taxon>
        <taxon>Sordariomycetes</taxon>
        <taxon>Xylariomycetidae</taxon>
        <taxon>Xylariales</taxon>
        <taxon>Xylariaceae</taxon>
        <taxon>Xylaria</taxon>
    </lineage>
</organism>
<feature type="transmembrane region" description="Helical" evidence="7">
    <location>
        <begin position="79"/>
        <end position="98"/>
    </location>
</feature>
<feature type="transmembrane region" description="Helical" evidence="7">
    <location>
        <begin position="242"/>
        <end position="261"/>
    </location>
</feature>
<feature type="transmembrane region" description="Helical" evidence="7">
    <location>
        <begin position="212"/>
        <end position="230"/>
    </location>
</feature>
<proteinExistence type="inferred from homology"/>
<evidence type="ECO:0000256" key="7">
    <source>
        <dbReference type="SAM" id="Phobius"/>
    </source>
</evidence>
<feature type="transmembrane region" description="Helical" evidence="7">
    <location>
        <begin position="156"/>
        <end position="179"/>
    </location>
</feature>
<comment type="subcellular location">
    <subcellularLocation>
        <location evidence="1">Membrane</location>
        <topology evidence="1">Multi-pass membrane protein</topology>
    </subcellularLocation>
</comment>
<dbReference type="OrthoDB" id="2496787at2759"/>
<evidence type="ECO:0000256" key="4">
    <source>
        <dbReference type="ARBA" id="ARBA00023136"/>
    </source>
</evidence>
<dbReference type="PANTHER" id="PTHR33048:SF47">
    <property type="entry name" value="INTEGRAL MEMBRANE PROTEIN-RELATED"/>
    <property type="match status" value="1"/>
</dbReference>
<gene>
    <name evidence="9" type="ORF">FHL15_006542</name>
</gene>
<keyword evidence="4 7" id="KW-0472">Membrane</keyword>
<dbReference type="STRING" id="2512241.A0A553HXD3"/>
<feature type="region of interest" description="Disordered" evidence="6">
    <location>
        <begin position="406"/>
        <end position="427"/>
    </location>
</feature>
<dbReference type="GO" id="GO:0016020">
    <property type="term" value="C:membrane"/>
    <property type="evidence" value="ECO:0007669"/>
    <property type="project" value="UniProtKB-SubCell"/>
</dbReference>
<reference evidence="10" key="1">
    <citation type="submission" date="2019-06" db="EMBL/GenBank/DDBJ databases">
        <title>Draft genome sequence of the griseofulvin-producing fungus Xylaria cubensis strain G536.</title>
        <authorList>
            <person name="Mead M.E."/>
            <person name="Raja H.A."/>
            <person name="Steenwyk J.L."/>
            <person name="Knowles S.L."/>
            <person name="Oberlies N.H."/>
            <person name="Rokas A."/>
        </authorList>
    </citation>
    <scope>NUCLEOTIDE SEQUENCE [LARGE SCALE GENOMIC DNA]</scope>
    <source>
        <strain evidence="10">G536</strain>
    </source>
</reference>